<protein>
    <submittedName>
        <fullName evidence="2">TNT domain-containing protein</fullName>
    </submittedName>
</protein>
<dbReference type="EMBL" id="JAGFOA010000002">
    <property type="protein sequence ID" value="MBO3662749.1"/>
    <property type="molecule type" value="Genomic_DNA"/>
</dbReference>
<evidence type="ECO:0000259" key="1">
    <source>
        <dbReference type="Pfam" id="PF14021"/>
    </source>
</evidence>
<evidence type="ECO:0000313" key="2">
    <source>
        <dbReference type="EMBL" id="MBO3662749.1"/>
    </source>
</evidence>
<organism evidence="2 3">
    <name type="scientific">Microbacterium stercoris</name>
    <dbReference type="NCBI Taxonomy" id="2820289"/>
    <lineage>
        <taxon>Bacteria</taxon>
        <taxon>Bacillati</taxon>
        <taxon>Actinomycetota</taxon>
        <taxon>Actinomycetes</taxon>
        <taxon>Micrococcales</taxon>
        <taxon>Microbacteriaceae</taxon>
        <taxon>Microbacterium</taxon>
    </lineage>
</organism>
<dbReference type="RefSeq" id="WP_208500817.1">
    <property type="nucleotide sequence ID" value="NZ_JAGFOA010000002.1"/>
</dbReference>
<keyword evidence="3" id="KW-1185">Reference proteome</keyword>
<dbReference type="GO" id="GO:0050135">
    <property type="term" value="F:NADP+ nucleosidase activity"/>
    <property type="evidence" value="ECO:0007669"/>
    <property type="project" value="InterPro"/>
</dbReference>
<proteinExistence type="predicted"/>
<evidence type="ECO:0000313" key="3">
    <source>
        <dbReference type="Proteomes" id="UP000680132"/>
    </source>
</evidence>
<feature type="domain" description="TNT" evidence="1">
    <location>
        <begin position="115"/>
        <end position="205"/>
    </location>
</feature>
<comment type="caution">
    <text evidence="2">The sequence shown here is derived from an EMBL/GenBank/DDBJ whole genome shotgun (WGS) entry which is preliminary data.</text>
</comment>
<reference evidence="2" key="1">
    <citation type="submission" date="2021-03" db="EMBL/GenBank/DDBJ databases">
        <title>Microbacterium sp. nov., a novel actinobacterium isolated from cow dung.</title>
        <authorList>
            <person name="Zhang L."/>
        </authorList>
    </citation>
    <scope>NUCLEOTIDE SEQUENCE</scope>
    <source>
        <strain evidence="2">NEAU-LLB</strain>
    </source>
</reference>
<dbReference type="Proteomes" id="UP000680132">
    <property type="component" value="Unassembled WGS sequence"/>
</dbReference>
<dbReference type="AlphaFoldDB" id="A0A939QGY3"/>
<dbReference type="InterPro" id="IPR025331">
    <property type="entry name" value="TNT"/>
</dbReference>
<sequence length="216" mass="22955">MLQTLRQELNLRSIPTGAVRLPGDTAKPMDGALRLRPLENGEWSLEVVDYGETFPISTAPDEASAAKALLAYIDRPIPPISLFPTADIARAVAAQEAMVAELAERAAAGAPLIGLPEGFVVDRFGAIDGVRFYPLATPDEERALPPVAEAAKGSARHAFITRDIVLVTPRIVAPWFGQKGGGVQLTLSAPEVAIRDLLVSGALERFAEDRQPAAVS</sequence>
<dbReference type="Pfam" id="PF14021">
    <property type="entry name" value="TNT"/>
    <property type="match status" value="1"/>
</dbReference>
<gene>
    <name evidence="2" type="ORF">J5V96_04390</name>
</gene>
<accession>A0A939QGY3</accession>
<name>A0A939QGY3_9MICO</name>